<dbReference type="OrthoDB" id="40991at2157"/>
<dbReference type="InterPro" id="IPR038078">
    <property type="entry name" value="PhoU-like_sf"/>
</dbReference>
<evidence type="ECO:0000259" key="1">
    <source>
        <dbReference type="SMART" id="SM00966"/>
    </source>
</evidence>
<keyword evidence="2" id="KW-0238">DNA-binding</keyword>
<protein>
    <submittedName>
        <fullName evidence="2">AbrB/MazE/SpoVT family DNA-binding domain-containing protein</fullName>
    </submittedName>
</protein>
<dbReference type="InterPro" id="IPR026022">
    <property type="entry name" value="PhoU_dom"/>
</dbReference>
<reference evidence="2 3" key="1">
    <citation type="submission" date="2020-07" db="EMBL/GenBank/DDBJ databases">
        <title>Halosimplex litoreum sp. nov. and Halosimplex rubrum sp. nov., isolated from different salt environments.</title>
        <authorList>
            <person name="Cui H."/>
        </authorList>
    </citation>
    <scope>NUCLEOTIDE SEQUENCE [LARGE SCALE GENOMIC DNA]</scope>
    <source>
        <strain evidence="2 3">R2</strain>
    </source>
</reference>
<organism evidence="2 3">
    <name type="scientific">Halosimplex pelagicum</name>
    <dbReference type="NCBI Taxonomy" id="869886"/>
    <lineage>
        <taxon>Archaea</taxon>
        <taxon>Methanobacteriati</taxon>
        <taxon>Methanobacteriota</taxon>
        <taxon>Stenosarchaea group</taxon>
        <taxon>Halobacteria</taxon>
        <taxon>Halobacteriales</taxon>
        <taxon>Haloarculaceae</taxon>
        <taxon>Halosimplex</taxon>
    </lineage>
</organism>
<dbReference type="EMBL" id="CP058909">
    <property type="protein sequence ID" value="QLH83129.1"/>
    <property type="molecule type" value="Genomic_DNA"/>
</dbReference>
<proteinExistence type="predicted"/>
<dbReference type="SUPFAM" id="SSF109755">
    <property type="entry name" value="PhoU-like"/>
    <property type="match status" value="1"/>
</dbReference>
<dbReference type="Gene3D" id="1.20.58.220">
    <property type="entry name" value="Phosphate transport system protein phou homolog 2, domain 2"/>
    <property type="match status" value="1"/>
</dbReference>
<dbReference type="AlphaFoldDB" id="A0A7D5TCQ3"/>
<dbReference type="RefSeq" id="WP_179918184.1">
    <property type="nucleotide sequence ID" value="NZ_CP058909.1"/>
</dbReference>
<dbReference type="InterPro" id="IPR028366">
    <property type="entry name" value="PhoU"/>
</dbReference>
<sequence length="345" mass="37492">METRKVQLSGGTTYTVSLPKAWANEQGIEAGSVLSLYPNADGSLLVEAAAERADETRSASVDVSTSSDSAVRQRVRALHAVGFDEVTLVDASGHGGDRRALVEDTVAELSGFELLEVTETRIRLTNLIDAENVDVRKSALRLRLVTLAMHRDAVTAVVEGDAALAERVVDRDAEADKLFAMVTRHFRRALTDLHEVEKLDHQRDELFEYYYACRQFERVADHAVKVARFALDPDAALPEGFADRVVSLGKDACGVVDEAGDVILADAGVEAAHSALSSRDELVDAIERLDRDLYDHDVPGEAHTAGLLLDSLRRTAEYGANVAAVAIQQVSRQELDFDRAAPASQ</sequence>
<feature type="domain" description="SpoVT-AbrB" evidence="1">
    <location>
        <begin position="8"/>
        <end position="54"/>
    </location>
</feature>
<dbReference type="GO" id="GO:0045936">
    <property type="term" value="P:negative regulation of phosphate metabolic process"/>
    <property type="evidence" value="ECO:0007669"/>
    <property type="project" value="InterPro"/>
</dbReference>
<dbReference type="InterPro" id="IPR007159">
    <property type="entry name" value="SpoVT-AbrB_dom"/>
</dbReference>
<dbReference type="SMART" id="SM00966">
    <property type="entry name" value="SpoVT_AbrB"/>
    <property type="match status" value="1"/>
</dbReference>
<evidence type="ECO:0000313" key="3">
    <source>
        <dbReference type="Proteomes" id="UP000509346"/>
    </source>
</evidence>
<dbReference type="Pfam" id="PF01895">
    <property type="entry name" value="PhoU"/>
    <property type="match status" value="1"/>
</dbReference>
<dbReference type="PANTHER" id="PTHR42930:SF6">
    <property type="entry name" value="PHOSPHATE REGULATORY PROTEIN-LIKE PROTEIN"/>
    <property type="match status" value="1"/>
</dbReference>
<evidence type="ECO:0000313" key="2">
    <source>
        <dbReference type="EMBL" id="QLH83129.1"/>
    </source>
</evidence>
<name>A0A7D5TCQ3_9EURY</name>
<gene>
    <name evidence="2" type="ORF">HZS54_16510</name>
</gene>
<dbReference type="Pfam" id="PF04014">
    <property type="entry name" value="MazE_antitoxin"/>
    <property type="match status" value="1"/>
</dbReference>
<dbReference type="Proteomes" id="UP000509346">
    <property type="component" value="Chromosome"/>
</dbReference>
<dbReference type="GO" id="GO:0030643">
    <property type="term" value="P:intracellular phosphate ion homeostasis"/>
    <property type="evidence" value="ECO:0007669"/>
    <property type="project" value="InterPro"/>
</dbReference>
<dbReference type="GeneID" id="56084225"/>
<dbReference type="KEGG" id="hpel:HZS54_16510"/>
<accession>A0A7D5TCQ3</accession>
<keyword evidence="3" id="KW-1185">Reference proteome</keyword>
<dbReference type="GO" id="GO:0003677">
    <property type="term" value="F:DNA binding"/>
    <property type="evidence" value="ECO:0007669"/>
    <property type="project" value="UniProtKB-KW"/>
</dbReference>
<dbReference type="PANTHER" id="PTHR42930">
    <property type="entry name" value="PHOSPHATE-SPECIFIC TRANSPORT SYSTEM ACCESSORY PROTEIN PHOU"/>
    <property type="match status" value="1"/>
</dbReference>